<dbReference type="Proteomes" id="UP000190857">
    <property type="component" value="Unassembled WGS sequence"/>
</dbReference>
<keyword evidence="2" id="KW-0812">Transmembrane</keyword>
<keyword evidence="2" id="KW-0472">Membrane</keyword>
<dbReference type="EMBL" id="FUZP01000001">
    <property type="protein sequence ID" value="SKC36940.1"/>
    <property type="molecule type" value="Genomic_DNA"/>
</dbReference>
<proteinExistence type="predicted"/>
<reference evidence="3 4" key="1">
    <citation type="submission" date="2017-02" db="EMBL/GenBank/DDBJ databases">
        <authorList>
            <person name="Peterson S.W."/>
        </authorList>
    </citation>
    <scope>NUCLEOTIDE SEQUENCE [LARGE SCALE GENOMIC DNA]</scope>
    <source>
        <strain evidence="3 4">VKM Ac-2059</strain>
    </source>
</reference>
<feature type="region of interest" description="Disordered" evidence="1">
    <location>
        <begin position="634"/>
        <end position="660"/>
    </location>
</feature>
<feature type="transmembrane region" description="Helical" evidence="2">
    <location>
        <begin position="881"/>
        <end position="900"/>
    </location>
</feature>
<keyword evidence="2" id="KW-1133">Transmembrane helix</keyword>
<feature type="compositionally biased region" description="Pro residues" evidence="1">
    <location>
        <begin position="641"/>
        <end position="653"/>
    </location>
</feature>
<dbReference type="STRING" id="123320.SAMN06309945_0260"/>
<feature type="compositionally biased region" description="Polar residues" evidence="1">
    <location>
        <begin position="1"/>
        <end position="14"/>
    </location>
</feature>
<sequence length="911" mass="90642">MTTLTPSSEPQPNTRPQSGSGLGSGSGARSLRPSARGIVAGTLAVFLAGGAVIGGALSATADTAPLTQASGVEIFDIDGGTLQAKKPLATWSSGATVRQTADSTGDVLKLNTTRTSGLVAEARADGASAMIASGEFTLRNRVPVVFTGLSATCDTSGGSAVDFSKLTVDGVDITASALATPGFSYALPDSIYGPTRIIVGERTVAADGRQTTTALRVEGESGASEIWRVRAGQVTCGVAPAATPTPEPTPAPTPAPVPTPAPTPGNPSDPVAISPQVSGVRVTAPDGTELIDGKPSVTRAGATETADLLQADSGFPATARDVTVATGADGSATASVSEFSQVPDRSELGEYRWNALRVYGLELAVKADGTSSVSFANPSSAVFVNGVWINTATDLYTGVDAAGTERVRVHLNERVQNADGSTTITALRYEDLTHANPDVRLGSVVLPALDPVVVPPSTGVGIASTVGVLVTSPTGEALIDGQPRVDAAGGSVTSALVAASQAFPARAKNVTVTADKTGAAVSLDEFTQVPDTSAIGEYVWSALRVYGLNLAVAPDGSSTVTFDNVSSAVFVNGVWINTATDLYTGVDAAGAERVRVHLNERVQNADGSTTITALHYEDLTGTYPDVRLGIVTVTPASTEPTPDPAPEPTPPPGHGGTELPARHAYGVQATGPSVIDAAPLASAAAATDALVVGDGAAGQVSVVAPSASVDASRSEVTTGPISLYPGTTIAVDLAGLTVVTTPSSIEVSSLGGTIGDTAIAAGPIAPNTVVALPGSNVRVVLNEQILTADEATVIGVHVSDAAGLGADVRVGAITSAAIEVAPVPDPSPTPGPSTPGTPANPGAPGSGLMPGALTPDSNSPAGTSGTNNRGLAATGAESGIAIGWAAAGLIVAGFGALALAKRRRGTPASRK</sequence>
<evidence type="ECO:0000256" key="1">
    <source>
        <dbReference type="SAM" id="MobiDB-lite"/>
    </source>
</evidence>
<evidence type="ECO:0000313" key="3">
    <source>
        <dbReference type="EMBL" id="SKC36940.1"/>
    </source>
</evidence>
<accession>A0A1T5ICZ3</accession>
<feature type="region of interest" description="Disordered" evidence="1">
    <location>
        <begin position="821"/>
        <end position="872"/>
    </location>
</feature>
<keyword evidence="4" id="KW-1185">Reference proteome</keyword>
<feature type="compositionally biased region" description="Polar residues" evidence="1">
    <location>
        <begin position="855"/>
        <end position="869"/>
    </location>
</feature>
<gene>
    <name evidence="3" type="ORF">SAMN06309945_0260</name>
</gene>
<feature type="compositionally biased region" description="Pro residues" evidence="1">
    <location>
        <begin position="823"/>
        <end position="835"/>
    </location>
</feature>
<feature type="region of interest" description="Disordered" evidence="1">
    <location>
        <begin position="1"/>
        <end position="31"/>
    </location>
</feature>
<feature type="compositionally biased region" description="Pro residues" evidence="1">
    <location>
        <begin position="243"/>
        <end position="267"/>
    </location>
</feature>
<feature type="compositionally biased region" description="Low complexity" evidence="1">
    <location>
        <begin position="836"/>
        <end position="847"/>
    </location>
</feature>
<feature type="transmembrane region" description="Helical" evidence="2">
    <location>
        <begin position="38"/>
        <end position="57"/>
    </location>
</feature>
<dbReference type="RefSeq" id="WP_234991109.1">
    <property type="nucleotide sequence ID" value="NZ_FUZP01000001.1"/>
</dbReference>
<evidence type="ECO:0000313" key="4">
    <source>
        <dbReference type="Proteomes" id="UP000190857"/>
    </source>
</evidence>
<evidence type="ECO:0000256" key="2">
    <source>
        <dbReference type="SAM" id="Phobius"/>
    </source>
</evidence>
<feature type="region of interest" description="Disordered" evidence="1">
    <location>
        <begin position="238"/>
        <end position="271"/>
    </location>
</feature>
<name>A0A1T5ICZ3_9MICO</name>
<dbReference type="AlphaFoldDB" id="A0A1T5ICZ3"/>
<organism evidence="3 4">
    <name type="scientific">Okibacterium fritillariae</name>
    <dbReference type="NCBI Taxonomy" id="123320"/>
    <lineage>
        <taxon>Bacteria</taxon>
        <taxon>Bacillati</taxon>
        <taxon>Actinomycetota</taxon>
        <taxon>Actinomycetes</taxon>
        <taxon>Micrococcales</taxon>
        <taxon>Microbacteriaceae</taxon>
        <taxon>Okibacterium</taxon>
    </lineage>
</organism>
<protein>
    <submittedName>
        <fullName evidence="3">Uncharacterized protein</fullName>
    </submittedName>
</protein>